<dbReference type="InterPro" id="IPR005369">
    <property type="entry name" value="UPF0179"/>
</dbReference>
<comment type="caution">
    <text evidence="3">The sequence shown here is derived from an EMBL/GenBank/DDBJ whole genome shotgun (WGS) entry which is preliminary data.</text>
</comment>
<evidence type="ECO:0000256" key="2">
    <source>
        <dbReference type="HAMAP-Rule" id="MF_00498"/>
    </source>
</evidence>
<dbReference type="RefSeq" id="WP_400194766.1">
    <property type="nucleotide sequence ID" value="NZ_CAYAYE010000014.1"/>
</dbReference>
<reference evidence="3" key="1">
    <citation type="submission" date="2016-03" db="EMBL/GenBank/DDBJ databases">
        <authorList>
            <person name="Borrel G."/>
            <person name="Mccann A."/>
            <person name="O'Toole P.W."/>
        </authorList>
    </citation>
    <scope>NUCLEOTIDE SEQUENCE</scope>
    <source>
        <strain evidence="3">183</strain>
    </source>
</reference>
<name>A0A8J8PDH0_9ARCH</name>
<dbReference type="EMBL" id="LVVT01000014">
    <property type="protein sequence ID" value="TQS82940.1"/>
    <property type="molecule type" value="Genomic_DNA"/>
</dbReference>
<evidence type="ECO:0000313" key="4">
    <source>
        <dbReference type="Proteomes" id="UP000752814"/>
    </source>
</evidence>
<dbReference type="Pfam" id="PF03684">
    <property type="entry name" value="UPF0179"/>
    <property type="match status" value="1"/>
</dbReference>
<dbReference type="PANTHER" id="PTHR40699:SF1">
    <property type="entry name" value="UPF0179 PROTEIN MJ1627"/>
    <property type="match status" value="1"/>
</dbReference>
<evidence type="ECO:0000256" key="1">
    <source>
        <dbReference type="ARBA" id="ARBA00010824"/>
    </source>
</evidence>
<protein>
    <recommendedName>
        <fullName evidence="2">UPF0179 protein A3207_03095</fullName>
    </recommendedName>
</protein>
<dbReference type="AlphaFoldDB" id="A0A8J8PDH0"/>
<accession>A0A8J8PDH0</accession>
<sequence>MVVVTLIGEDFAEVGKTFVFRGPITECRDCKLKGICFNLDAGCRYCVKEVRDVHHECRIHEGGVRAAEVEKLNINGAVPKKYALEGSTLSFNPTECSQIGCENYRLCHPTGVTKGMRFKIVSANGELDCPAGQRMVKVILE</sequence>
<gene>
    <name evidence="3" type="ORF">A3207_03095</name>
</gene>
<dbReference type="Proteomes" id="UP000752814">
    <property type="component" value="Unassembled WGS sequence"/>
</dbReference>
<dbReference type="PANTHER" id="PTHR40699">
    <property type="entry name" value="UPF0179 PROTEIN MJ1627"/>
    <property type="match status" value="1"/>
</dbReference>
<comment type="similarity">
    <text evidence="1 2">Belongs to the UPF0179 family.</text>
</comment>
<organism evidence="3 4">
    <name type="scientific">Candidatus Methanomassiliicoccus intestinalis</name>
    <dbReference type="NCBI Taxonomy" id="1406512"/>
    <lineage>
        <taxon>Archaea</taxon>
        <taxon>Methanobacteriati</taxon>
        <taxon>Thermoplasmatota</taxon>
        <taxon>Thermoplasmata</taxon>
        <taxon>Methanomassiliicoccales</taxon>
        <taxon>Methanomassiliicoccaceae</taxon>
        <taxon>Methanomassiliicoccus</taxon>
    </lineage>
</organism>
<dbReference type="HAMAP" id="MF_00498">
    <property type="entry name" value="UPF0179"/>
    <property type="match status" value="1"/>
</dbReference>
<proteinExistence type="inferred from homology"/>
<evidence type="ECO:0000313" key="3">
    <source>
        <dbReference type="EMBL" id="TQS82940.1"/>
    </source>
</evidence>